<evidence type="ECO:0000259" key="4">
    <source>
        <dbReference type="Pfam" id="PF00370"/>
    </source>
</evidence>
<comment type="catalytic activity">
    <reaction evidence="3">
        <text>D-xylulose + ATP = D-xylulose 5-phosphate + ADP + H(+)</text>
        <dbReference type="Rhea" id="RHEA:10964"/>
        <dbReference type="ChEBI" id="CHEBI:15378"/>
        <dbReference type="ChEBI" id="CHEBI:17140"/>
        <dbReference type="ChEBI" id="CHEBI:30616"/>
        <dbReference type="ChEBI" id="CHEBI:57737"/>
        <dbReference type="ChEBI" id="CHEBI:456216"/>
        <dbReference type="EC" id="2.7.1.17"/>
    </reaction>
</comment>
<evidence type="ECO:0000313" key="6">
    <source>
        <dbReference type="EMBL" id="KAG6977156.1"/>
    </source>
</evidence>
<dbReference type="GO" id="GO:0042732">
    <property type="term" value="P:D-xylose metabolic process"/>
    <property type="evidence" value="ECO:0007669"/>
    <property type="project" value="UniProtKB-UniRule"/>
</dbReference>
<comment type="caution">
    <text evidence="6">The sequence shown here is derived from an EMBL/GenBank/DDBJ whole genome shotgun (WGS) entry which is preliminary data.</text>
</comment>
<dbReference type="GO" id="GO:0004856">
    <property type="term" value="F:D-xylulokinase activity"/>
    <property type="evidence" value="ECO:0007669"/>
    <property type="project" value="UniProtKB-UniRule"/>
</dbReference>
<name>A0A8J5J7N1_9STRA</name>
<dbReference type="GO" id="GO:0005524">
    <property type="term" value="F:ATP binding"/>
    <property type="evidence" value="ECO:0007669"/>
    <property type="project" value="UniProtKB-KW"/>
</dbReference>
<dbReference type="InterPro" id="IPR042024">
    <property type="entry name" value="D-XK_euk"/>
</dbReference>
<dbReference type="FunFam" id="3.30.420.40:FF:000096">
    <property type="entry name" value="xylulose kinase"/>
    <property type="match status" value="1"/>
</dbReference>
<accession>A0A8J5J7N1</accession>
<keyword evidence="3" id="KW-0859">Xylose metabolism</keyword>
<evidence type="ECO:0000259" key="5">
    <source>
        <dbReference type="Pfam" id="PF02782"/>
    </source>
</evidence>
<keyword evidence="3" id="KW-0547">Nucleotide-binding</keyword>
<keyword evidence="7" id="KW-1185">Reference proteome</keyword>
<dbReference type="EC" id="2.7.1.17" evidence="3"/>
<keyword evidence="1 3" id="KW-0808">Transferase</keyword>
<dbReference type="PANTHER" id="PTHR10196:SF57">
    <property type="entry name" value="XYLULOSE KINASE"/>
    <property type="match status" value="1"/>
</dbReference>
<keyword evidence="3" id="KW-0067">ATP-binding</keyword>
<proteinExistence type="inferred from homology"/>
<keyword evidence="2 3" id="KW-0418">Kinase</keyword>
<feature type="domain" description="Carbohydrate kinase FGGY C-terminal" evidence="5">
    <location>
        <begin position="354"/>
        <end position="540"/>
    </location>
</feature>
<dbReference type="AlphaFoldDB" id="A0A8J5J7N1"/>
<feature type="domain" description="Carbohydrate kinase FGGY N-terminal" evidence="4">
    <location>
        <begin position="178"/>
        <end position="341"/>
    </location>
</feature>
<dbReference type="Pfam" id="PF02782">
    <property type="entry name" value="FGGY_C"/>
    <property type="match status" value="1"/>
</dbReference>
<protein>
    <recommendedName>
        <fullName evidence="3">Xylulose kinase</fullName>
        <ecNumber evidence="3">2.7.1.17</ecNumber>
    </recommendedName>
</protein>
<evidence type="ECO:0000256" key="3">
    <source>
        <dbReference type="RuleBase" id="RU367058"/>
    </source>
</evidence>
<gene>
    <name evidence="6" type="ORF">JG688_00000646</name>
</gene>
<dbReference type="InterPro" id="IPR018484">
    <property type="entry name" value="FGGY_N"/>
</dbReference>
<comment type="similarity">
    <text evidence="3">Belongs to the FGGY kinase family.</text>
</comment>
<evidence type="ECO:0000256" key="1">
    <source>
        <dbReference type="ARBA" id="ARBA00022679"/>
    </source>
</evidence>
<evidence type="ECO:0000313" key="7">
    <source>
        <dbReference type="Proteomes" id="UP000709295"/>
    </source>
</evidence>
<dbReference type="CDD" id="cd07776">
    <property type="entry name" value="ASKHA_NBD_FGGY_SpXK-like"/>
    <property type="match status" value="1"/>
</dbReference>
<dbReference type="Pfam" id="PF00370">
    <property type="entry name" value="FGGY_N"/>
    <property type="match status" value="1"/>
</dbReference>
<dbReference type="GO" id="GO:0005829">
    <property type="term" value="C:cytosol"/>
    <property type="evidence" value="ECO:0007669"/>
    <property type="project" value="TreeGrafter"/>
</dbReference>
<sequence>MHLQQRKRSCIRNLICDQSTIQAAHFLISPLPNNLPVVMTLPVADDALFLGLDCSTQSMSAVVVDARGHVVYESSFRFDERFPQYGTDNGVLRPKENEVVIPSLMFVESLDAIMDNLAKSPIDVTKIKSGSGSAQQHASVYWSKGFSLRVCLDAAAESGTASMVEAMQKQQESAFCLPNGPSWMDSSTTRYCTELEAAVGGPDRVAEISGSRAYERFTGNQIAKRIHEDPAFLEKCGRIALVSSMLTSLLCGDYAPIDDSDGSGMNLLDVRKRVWSPELVKATTKYSTSTNATEKLVAALGSQVSRAYSSVSAIHTYFQKNYGFAADCKVIAFSGDNPCTLAGIGLSQPGDVGVSLGTSSTLFAVVPTEVARFSGKEGHFFCNPIDPNSVMAMICFKNGSLTRQDVRDRRASASWEKFEELMQTTKTGNGGNTAFYYQDPEITPSTLKAGVVGFDASGARINMSLSPPEVEVRAVVESQFLSLRLHAEKLGVNKPQRLIVVGGASANKCMLQVLANVFNAPVYRLTCASNSAALGGAFRARHGFACAGSASGYVPFDVSDSLDFSLSATPVDEDAKTYSNEIPRFESLENQAVSLLS</sequence>
<dbReference type="Proteomes" id="UP000709295">
    <property type="component" value="Unassembled WGS sequence"/>
</dbReference>
<dbReference type="InterPro" id="IPR018485">
    <property type="entry name" value="FGGY_C"/>
</dbReference>
<reference evidence="6" key="1">
    <citation type="submission" date="2021-01" db="EMBL/GenBank/DDBJ databases">
        <title>Phytophthora aleatoria, a newly-described species from Pinus radiata is distinct from Phytophthora cactorum isolates based on comparative genomics.</title>
        <authorList>
            <person name="Mcdougal R."/>
            <person name="Panda P."/>
            <person name="Williams N."/>
            <person name="Studholme D.J."/>
        </authorList>
    </citation>
    <scope>NUCLEOTIDE SEQUENCE</scope>
    <source>
        <strain evidence="6">NZFS 4037</strain>
    </source>
</reference>
<organism evidence="6 7">
    <name type="scientific">Phytophthora aleatoria</name>
    <dbReference type="NCBI Taxonomy" id="2496075"/>
    <lineage>
        <taxon>Eukaryota</taxon>
        <taxon>Sar</taxon>
        <taxon>Stramenopiles</taxon>
        <taxon>Oomycota</taxon>
        <taxon>Peronosporomycetes</taxon>
        <taxon>Peronosporales</taxon>
        <taxon>Peronosporaceae</taxon>
        <taxon>Phytophthora</taxon>
    </lineage>
</organism>
<evidence type="ECO:0000256" key="2">
    <source>
        <dbReference type="ARBA" id="ARBA00022777"/>
    </source>
</evidence>
<dbReference type="EMBL" id="JAENGY010000012">
    <property type="protein sequence ID" value="KAG6977156.1"/>
    <property type="molecule type" value="Genomic_DNA"/>
</dbReference>
<keyword evidence="3" id="KW-0119">Carbohydrate metabolism</keyword>
<dbReference type="PANTHER" id="PTHR10196">
    <property type="entry name" value="SUGAR KINASE"/>
    <property type="match status" value="1"/>
</dbReference>
<dbReference type="GO" id="GO:0005997">
    <property type="term" value="P:xylulose metabolic process"/>
    <property type="evidence" value="ECO:0007669"/>
    <property type="project" value="TreeGrafter"/>
</dbReference>